<dbReference type="EMBL" id="CAJPVJ010001106">
    <property type="protein sequence ID" value="CAG2164059.1"/>
    <property type="molecule type" value="Genomic_DNA"/>
</dbReference>
<accession>A0A7R9LIY4</accession>
<dbReference type="Proteomes" id="UP000728032">
    <property type="component" value="Unassembled WGS sequence"/>
</dbReference>
<dbReference type="EMBL" id="OC915931">
    <property type="protein sequence ID" value="CAD7642485.1"/>
    <property type="molecule type" value="Genomic_DNA"/>
</dbReference>
<keyword evidence="2" id="KW-1185">Reference proteome</keyword>
<organism evidence="1">
    <name type="scientific">Oppiella nova</name>
    <dbReference type="NCBI Taxonomy" id="334625"/>
    <lineage>
        <taxon>Eukaryota</taxon>
        <taxon>Metazoa</taxon>
        <taxon>Ecdysozoa</taxon>
        <taxon>Arthropoda</taxon>
        <taxon>Chelicerata</taxon>
        <taxon>Arachnida</taxon>
        <taxon>Acari</taxon>
        <taxon>Acariformes</taxon>
        <taxon>Sarcoptiformes</taxon>
        <taxon>Oribatida</taxon>
        <taxon>Brachypylina</taxon>
        <taxon>Oppioidea</taxon>
        <taxon>Oppiidae</taxon>
        <taxon>Oppiella</taxon>
    </lineage>
</organism>
<sequence>MINVCICGTPEIQFSHSTGDGSFTLKCEVHYDKSEASFSRIEMSKDNTIYFTYGGNDEISFKPIEGIDKLERDIHFIEAEKISSYAHIENEIAYRSPQVAGTYKCAAFITVGGNEIKKEDVIAIEYKPNDKPNDPFKAVEESKEGDSGANVLQFSIDRFDLKCELEWDISEASFSRIEMLKDSKIYFTYGENSQKSFKHIDGIKRLESELVYRKQGSTRHRELAHVQNQIKYWSKSTGGYYQCIGYYVINNREYYKQHKIFINSGARSAMSLVIENKGRNEQ</sequence>
<dbReference type="OrthoDB" id="6529435at2759"/>
<evidence type="ECO:0000313" key="2">
    <source>
        <dbReference type="Proteomes" id="UP000728032"/>
    </source>
</evidence>
<proteinExistence type="predicted"/>
<gene>
    <name evidence="1" type="ORF">ONB1V03_LOCUS3619</name>
</gene>
<dbReference type="AlphaFoldDB" id="A0A7R9LIY4"/>
<protein>
    <submittedName>
        <fullName evidence="1">Uncharacterized protein</fullName>
    </submittedName>
</protein>
<reference evidence="1" key="1">
    <citation type="submission" date="2020-11" db="EMBL/GenBank/DDBJ databases">
        <authorList>
            <person name="Tran Van P."/>
        </authorList>
    </citation>
    <scope>NUCLEOTIDE SEQUENCE</scope>
</reference>
<name>A0A7R9LIY4_9ACAR</name>
<evidence type="ECO:0000313" key="1">
    <source>
        <dbReference type="EMBL" id="CAD7642485.1"/>
    </source>
</evidence>